<keyword evidence="3" id="KW-0378">Hydrolase</keyword>
<keyword evidence="4" id="KW-1185">Reference proteome</keyword>
<dbReference type="GO" id="GO:0080120">
    <property type="term" value="P:CAAX-box protein maturation"/>
    <property type="evidence" value="ECO:0007669"/>
    <property type="project" value="UniProtKB-ARBA"/>
</dbReference>
<name>A0AAP2RCK8_9EURY</name>
<evidence type="ECO:0000313" key="4">
    <source>
        <dbReference type="Proteomes" id="UP001320159"/>
    </source>
</evidence>
<dbReference type="InterPro" id="IPR003675">
    <property type="entry name" value="Rce1/LyrA-like_dom"/>
</dbReference>
<keyword evidence="1" id="KW-0812">Transmembrane</keyword>
<protein>
    <submittedName>
        <fullName evidence="3">CPBP family intramembrane metalloprotease</fullName>
    </submittedName>
</protein>
<organism evidence="3 4">
    <name type="scientific">Methanooceanicella nereidis</name>
    <dbReference type="NCBI Taxonomy" id="2052831"/>
    <lineage>
        <taxon>Archaea</taxon>
        <taxon>Methanobacteriati</taxon>
        <taxon>Methanobacteriota</taxon>
        <taxon>Stenosarchaea group</taxon>
        <taxon>Methanomicrobia</taxon>
        <taxon>Methanocellales</taxon>
        <taxon>Methanocellaceae</taxon>
        <taxon>Methanooceanicella</taxon>
    </lineage>
</organism>
<feature type="transmembrane region" description="Helical" evidence="1">
    <location>
        <begin position="153"/>
        <end position="174"/>
    </location>
</feature>
<feature type="domain" description="CAAX prenyl protease 2/Lysostaphin resistance protein A-like" evidence="2">
    <location>
        <begin position="93"/>
        <end position="190"/>
    </location>
</feature>
<dbReference type="Pfam" id="PF02517">
    <property type="entry name" value="Rce1-like"/>
    <property type="match status" value="1"/>
</dbReference>
<dbReference type="PANTHER" id="PTHR39430:SF1">
    <property type="entry name" value="PROTEASE"/>
    <property type="match status" value="1"/>
</dbReference>
<feature type="transmembrane region" description="Helical" evidence="1">
    <location>
        <begin position="12"/>
        <end position="45"/>
    </location>
</feature>
<proteinExistence type="predicted"/>
<dbReference type="AlphaFoldDB" id="A0AAP2RCK8"/>
<feature type="transmembrane region" description="Helical" evidence="1">
    <location>
        <begin position="127"/>
        <end position="147"/>
    </location>
</feature>
<dbReference type="GO" id="GO:0008237">
    <property type="term" value="F:metallopeptidase activity"/>
    <property type="evidence" value="ECO:0007669"/>
    <property type="project" value="UniProtKB-KW"/>
</dbReference>
<evidence type="ECO:0000256" key="1">
    <source>
        <dbReference type="SAM" id="Phobius"/>
    </source>
</evidence>
<evidence type="ECO:0000259" key="2">
    <source>
        <dbReference type="Pfam" id="PF02517"/>
    </source>
</evidence>
<dbReference type="GO" id="GO:0004175">
    <property type="term" value="F:endopeptidase activity"/>
    <property type="evidence" value="ECO:0007669"/>
    <property type="project" value="UniProtKB-ARBA"/>
</dbReference>
<accession>A0AAP2RCK8</accession>
<comment type="caution">
    <text evidence="3">The sequence shown here is derived from an EMBL/GenBank/DDBJ whole genome shotgun (WGS) entry which is preliminary data.</text>
</comment>
<keyword evidence="1" id="KW-1133">Transmembrane helix</keyword>
<gene>
    <name evidence="3" type="ORF">CUJ83_05205</name>
</gene>
<dbReference type="Proteomes" id="UP001320159">
    <property type="component" value="Unassembled WGS sequence"/>
</dbReference>
<dbReference type="EMBL" id="PGCK01000003">
    <property type="protein sequence ID" value="MCD1294396.1"/>
    <property type="molecule type" value="Genomic_DNA"/>
</dbReference>
<dbReference type="PANTHER" id="PTHR39430">
    <property type="entry name" value="MEMBRANE-ASSOCIATED PROTEASE-RELATED"/>
    <property type="match status" value="1"/>
</dbReference>
<evidence type="ECO:0000313" key="3">
    <source>
        <dbReference type="EMBL" id="MCD1294396.1"/>
    </source>
</evidence>
<feature type="transmembrane region" description="Helical" evidence="1">
    <location>
        <begin position="89"/>
        <end position="106"/>
    </location>
</feature>
<feature type="transmembrane region" description="Helical" evidence="1">
    <location>
        <begin position="220"/>
        <end position="242"/>
    </location>
</feature>
<keyword evidence="1" id="KW-0472">Membrane</keyword>
<reference evidence="3 4" key="1">
    <citation type="submission" date="2017-11" db="EMBL/GenBank/DDBJ databases">
        <title>Isolation and Characterization of Family Methanocellaceae Species from Potential Methane Hydrate Area Offshore Southwestern Taiwan.</title>
        <authorList>
            <person name="Zhang W.-L."/>
            <person name="Chen W.-C."/>
            <person name="Lai M.-C."/>
            <person name="Chen S.-C."/>
        </authorList>
    </citation>
    <scope>NUCLEOTIDE SEQUENCE [LARGE SCALE GENOMIC DNA]</scope>
    <source>
        <strain evidence="3 4">CWC-04</strain>
    </source>
</reference>
<sequence length="253" mass="27244">MKYSALTRASLFFLLILSLVFVFPSVVGAIGAYALMIMLSIMFVIFDGIKVKERSFILGSIVAVLSMTSAFILMLVSGSVEILSVNPEYAVVLFSAVILQGFVAFGEELSFRQYLFQVLGDTIGKPASAVITSIAFAALHIPSMIVLQINSGLMVIAFLTIFLASILLTLLYVYGGILNAVAFHFFWNLLQYNIFGLGPLDSVLKVSKSGEAVLNGGSFGAEASIIGLAVTVASIIVLSYYFKAKPSPENEIY</sequence>
<dbReference type="RefSeq" id="WP_230741225.1">
    <property type="nucleotide sequence ID" value="NZ_PGCK01000003.1"/>
</dbReference>
<keyword evidence="3" id="KW-0482">Metalloprotease</keyword>
<feature type="transmembrane region" description="Helical" evidence="1">
    <location>
        <begin position="57"/>
        <end position="77"/>
    </location>
</feature>
<keyword evidence="3" id="KW-0645">Protease</keyword>